<dbReference type="PANTHER" id="PTHR43630:SF2">
    <property type="entry name" value="GLYCOSYLTRANSFERASE"/>
    <property type="match status" value="1"/>
</dbReference>
<dbReference type="SUPFAM" id="SSF53448">
    <property type="entry name" value="Nucleotide-diphospho-sugar transferases"/>
    <property type="match status" value="2"/>
</dbReference>
<protein>
    <submittedName>
        <fullName evidence="3">Glycosyltransferase involved in cell wall biosynthesis</fullName>
    </submittedName>
</protein>
<dbReference type="InterPro" id="IPR019734">
    <property type="entry name" value="TPR_rpt"/>
</dbReference>
<proteinExistence type="predicted"/>
<evidence type="ECO:0000313" key="3">
    <source>
        <dbReference type="EMBL" id="MBB5336836.1"/>
    </source>
</evidence>
<reference evidence="3 4" key="1">
    <citation type="submission" date="2020-08" db="EMBL/GenBank/DDBJ databases">
        <title>Genomic Encyclopedia of Type Strains, Phase IV (KMG-IV): sequencing the most valuable type-strain genomes for metagenomic binning, comparative biology and taxonomic classification.</title>
        <authorList>
            <person name="Goeker M."/>
        </authorList>
    </citation>
    <scope>NUCLEOTIDE SEQUENCE [LARGE SCALE GENOMIC DNA]</scope>
    <source>
        <strain evidence="3 4">DSM 24661</strain>
    </source>
</reference>
<dbReference type="PROSITE" id="PS50005">
    <property type="entry name" value="TPR"/>
    <property type="match status" value="1"/>
</dbReference>
<dbReference type="InterPro" id="IPR011990">
    <property type="entry name" value="TPR-like_helical_dom_sf"/>
</dbReference>
<sequence>MKISACTIVKNEEKNIQRWYDNAKQYADEIIVVDTGSTDKTLDILEKLPIQLYHYQWKDDFAAAKNFAIDKATGDWITFLDADEYFSEESLAKIRKVIEKNNIEDNINIISCPKINIDIDTGKEISRFYDIRIFSNASNLRYTGIIHEQLFNANGNLQIKKEKDIVIFHTGYSTSIAKQKAQRNLKLLLEKKYENNDIIPWHYIADCYYGLGEYKKVIESLDKYFNLKEYTVINNECSNWRNYINAMLKLELPKDKILNKVFSAIEKLPEIPDFYAFAGIIYFDEGKYLLAKKYFNMAIDIYNNIELDMAGSSFSADVNVVNNKLLQIKELMKNKLTVSACVIVKNNEEDIKKWLESVEKFSDEIIVIDTGCTDKTIDIIKETDALIYQYQWQDDFAAAKNFAIDKAEGSWIVFMDSDEYIESAIDIKNILGKIIDEKIDAVFSRMINIDADNNNAEINRFLQTRVFRNHRNIYYQGRIHEQLYKNGQDLQQVVCEDIIIYHTGYSQKRYLTKMKRNLRLLQDDVDNNGKNKRHYRYMADCYYALGNYSKAIYFYNKHIASGLQSIGNENDVYYNLIEAMLQENYSLQDILLILDVASKKFIDYPQFLMQYGKVYFYLTDYEKSKTYFEKALFNHKNVVQSSDNFTALIPKIYRYLAKIYLYWVDYNKSMFYIDKLLLSDKYNIENIKCMCQVLKQISWQDALMYINKYYANNLQDYLSLIDGSFWSETQEIFTYYNNKLYEEYGIISEKWRLGNIMMQKNNEFDKLLAQASEKIKMMVVALLMLNKLPEEYHTILPESVWHCLQTYYGKQNLQYEDFSTYMMLLPTIILKTNDNILGTYILLIKDFSVQDKKQAIIGLCNLKKWQQASLLLTEELVKGNIKDNELVLNFAKCNYYMKNWQTAEKYFKEIAKIKEYEAEADSYLTWIEERRAGKW</sequence>
<dbReference type="Gene3D" id="3.90.550.10">
    <property type="entry name" value="Spore Coat Polysaccharide Biosynthesis Protein SpsA, Chain A"/>
    <property type="match status" value="2"/>
</dbReference>
<comment type="caution">
    <text evidence="3">The sequence shown here is derived from an EMBL/GenBank/DDBJ whole genome shotgun (WGS) entry which is preliminary data.</text>
</comment>
<dbReference type="Proteomes" id="UP000559117">
    <property type="component" value="Unassembled WGS sequence"/>
</dbReference>
<dbReference type="Gene3D" id="1.25.40.10">
    <property type="entry name" value="Tetratricopeptide repeat domain"/>
    <property type="match status" value="2"/>
</dbReference>
<dbReference type="GO" id="GO:0016740">
    <property type="term" value="F:transferase activity"/>
    <property type="evidence" value="ECO:0007669"/>
    <property type="project" value="UniProtKB-KW"/>
</dbReference>
<dbReference type="Pfam" id="PF00535">
    <property type="entry name" value="Glycos_transf_2"/>
    <property type="match status" value="2"/>
</dbReference>
<feature type="domain" description="Glycosyltransferase 2-like" evidence="2">
    <location>
        <begin position="339"/>
        <end position="470"/>
    </location>
</feature>
<feature type="domain" description="Glycosyltransferase 2-like" evidence="2">
    <location>
        <begin position="4"/>
        <end position="128"/>
    </location>
</feature>
<evidence type="ECO:0000256" key="1">
    <source>
        <dbReference type="PROSITE-ProRule" id="PRU00339"/>
    </source>
</evidence>
<dbReference type="EMBL" id="JACHFH010000025">
    <property type="protein sequence ID" value="MBB5336836.1"/>
    <property type="molecule type" value="Genomic_DNA"/>
</dbReference>
<feature type="repeat" description="TPR" evidence="1">
    <location>
        <begin position="605"/>
        <end position="638"/>
    </location>
</feature>
<dbReference type="SUPFAM" id="SSF48452">
    <property type="entry name" value="TPR-like"/>
    <property type="match status" value="2"/>
</dbReference>
<organism evidence="3 4">
    <name type="scientific">Pectinatus brassicae</name>
    <dbReference type="NCBI Taxonomy" id="862415"/>
    <lineage>
        <taxon>Bacteria</taxon>
        <taxon>Bacillati</taxon>
        <taxon>Bacillota</taxon>
        <taxon>Negativicutes</taxon>
        <taxon>Selenomonadales</taxon>
        <taxon>Selenomonadaceae</taxon>
        <taxon>Pectinatus</taxon>
    </lineage>
</organism>
<gene>
    <name evidence="3" type="ORF">HNR32_001991</name>
</gene>
<keyword evidence="1" id="KW-0802">TPR repeat</keyword>
<dbReference type="CDD" id="cd02511">
    <property type="entry name" value="Beta4Glucosyltransferase"/>
    <property type="match status" value="2"/>
</dbReference>
<dbReference type="InterPro" id="IPR029044">
    <property type="entry name" value="Nucleotide-diphossugar_trans"/>
</dbReference>
<evidence type="ECO:0000259" key="2">
    <source>
        <dbReference type="Pfam" id="PF00535"/>
    </source>
</evidence>
<dbReference type="InterPro" id="IPR001173">
    <property type="entry name" value="Glyco_trans_2-like"/>
</dbReference>
<name>A0A840UI98_9FIRM</name>
<dbReference type="PANTHER" id="PTHR43630">
    <property type="entry name" value="POLY-BETA-1,6-N-ACETYL-D-GLUCOSAMINE SYNTHASE"/>
    <property type="match status" value="1"/>
</dbReference>
<dbReference type="SMART" id="SM00028">
    <property type="entry name" value="TPR"/>
    <property type="match status" value="6"/>
</dbReference>
<keyword evidence="4" id="KW-1185">Reference proteome</keyword>
<evidence type="ECO:0000313" key="4">
    <source>
        <dbReference type="Proteomes" id="UP000559117"/>
    </source>
</evidence>
<dbReference type="AlphaFoldDB" id="A0A840UI98"/>
<accession>A0A840UI98</accession>
<dbReference type="RefSeq" id="WP_183862135.1">
    <property type="nucleotide sequence ID" value="NZ_JACHFH010000025.1"/>
</dbReference>
<keyword evidence="3" id="KW-0808">Transferase</keyword>